<evidence type="ECO:0000256" key="10">
    <source>
        <dbReference type="SAM" id="Phobius"/>
    </source>
</evidence>
<sequence length="476" mass="53277">MSAKNWSKIAGLTFAFVAVLLVGSGVFMVLETTITRRNHTLETEEWRNFTGSVKLAVKSDKVNLTQTPAWDAFGRNCKSADQLKDYFANWTTWKHDPEGLLHQVMMQCENATHIIIEVDEVSAWDLLDAVFFSMTVVTTIGYGHRAPKSDAGRLFCIVYALIGIPVTGLLLAALADTFSLGLMYVYDRGFTFWKERVEPDIMGEDVPDEPSETEMKRHKLMFAAVVYICIGFSVLMFLPALLFSLIEGWSYGDSLYFTFVTLSTIGFGDLVPGEHVTNKNVDALYKIVMTMWVVIGLAYWATVFSFITKALRRIRLKAVNVQARIALQQLGFVQRERDPVFVSENSKMTIDLMIKMAHAMAATGRLDEAEETSLRSGLERAASHRIRSTDLVNSHDALNMSTEYIGGDDRFCSFFQLTACHCKRSEINQDSSAIVLLTETAVLAVKCGTTPTAATVTGGTRKRTTDRRRRLNKMPP</sequence>
<dbReference type="PRINTS" id="PR01333">
    <property type="entry name" value="2POREKCHANEL"/>
</dbReference>
<evidence type="ECO:0000256" key="3">
    <source>
        <dbReference type="ARBA" id="ARBA00022692"/>
    </source>
</evidence>
<feature type="region of interest" description="Disordered" evidence="9">
    <location>
        <begin position="454"/>
        <end position="476"/>
    </location>
</feature>
<reference evidence="12" key="1">
    <citation type="submission" date="2020-11" db="EMBL/GenBank/DDBJ databases">
        <authorList>
            <person name="Tran Van P."/>
        </authorList>
    </citation>
    <scope>NUCLEOTIDE SEQUENCE</scope>
</reference>
<feature type="transmembrane region" description="Helical" evidence="10">
    <location>
        <begin position="6"/>
        <end position="30"/>
    </location>
</feature>
<dbReference type="EMBL" id="CAJPEX010000189">
    <property type="protein sequence ID" value="CAG0914091.1"/>
    <property type="molecule type" value="Genomic_DNA"/>
</dbReference>
<evidence type="ECO:0000256" key="9">
    <source>
        <dbReference type="SAM" id="MobiDB-lite"/>
    </source>
</evidence>
<feature type="compositionally biased region" description="Basic residues" evidence="9">
    <location>
        <begin position="460"/>
        <end position="476"/>
    </location>
</feature>
<keyword evidence="6 10" id="KW-0472">Membrane</keyword>
<comment type="subcellular location">
    <subcellularLocation>
        <location evidence="1">Membrane</location>
        <topology evidence="1">Multi-pass membrane protein</topology>
    </subcellularLocation>
</comment>
<dbReference type="Pfam" id="PF07885">
    <property type="entry name" value="Ion_trans_2"/>
    <property type="match status" value="2"/>
</dbReference>
<dbReference type="AlphaFoldDB" id="A0A7R9G9A4"/>
<feature type="transmembrane region" description="Helical" evidence="10">
    <location>
        <begin position="220"/>
        <end position="243"/>
    </location>
</feature>
<evidence type="ECO:0000256" key="4">
    <source>
        <dbReference type="ARBA" id="ARBA00022989"/>
    </source>
</evidence>
<keyword evidence="3 8" id="KW-0812">Transmembrane</keyword>
<feature type="transmembrane region" description="Helical" evidence="10">
    <location>
        <begin position="255"/>
        <end position="271"/>
    </location>
</feature>
<dbReference type="InterPro" id="IPR003280">
    <property type="entry name" value="2pore_dom_K_chnl"/>
</dbReference>
<dbReference type="SUPFAM" id="SSF81324">
    <property type="entry name" value="Voltage-gated potassium channels"/>
    <property type="match status" value="2"/>
</dbReference>
<evidence type="ECO:0000256" key="1">
    <source>
        <dbReference type="ARBA" id="ARBA00004141"/>
    </source>
</evidence>
<comment type="similarity">
    <text evidence="8">Belongs to the two pore domain potassium channel (TC 1.A.1.8) family.</text>
</comment>
<keyword evidence="4 10" id="KW-1133">Transmembrane helix</keyword>
<keyword evidence="5 8" id="KW-0406">Ion transport</keyword>
<feature type="transmembrane region" description="Helical" evidence="10">
    <location>
        <begin position="154"/>
        <end position="175"/>
    </location>
</feature>
<gene>
    <name evidence="12" type="ORF">NMOB1V02_LOCUS1801</name>
</gene>
<protein>
    <recommendedName>
        <fullName evidence="11">Potassium channel domain-containing protein</fullName>
    </recommendedName>
</protein>
<feature type="domain" description="Potassium channel" evidence="11">
    <location>
        <begin position="232"/>
        <end position="312"/>
    </location>
</feature>
<keyword evidence="2 8" id="KW-0813">Transport</keyword>
<evidence type="ECO:0000313" key="13">
    <source>
        <dbReference type="Proteomes" id="UP000678499"/>
    </source>
</evidence>
<accession>A0A7R9G9A4</accession>
<evidence type="ECO:0000313" key="12">
    <source>
        <dbReference type="EMBL" id="CAD7273939.1"/>
    </source>
</evidence>
<dbReference type="PANTHER" id="PTHR11003">
    <property type="entry name" value="POTASSIUM CHANNEL, SUBFAMILY K"/>
    <property type="match status" value="1"/>
</dbReference>
<name>A0A7R9G9A4_9CRUS</name>
<dbReference type="GO" id="GO:0030322">
    <property type="term" value="P:stabilization of membrane potential"/>
    <property type="evidence" value="ECO:0007669"/>
    <property type="project" value="TreeGrafter"/>
</dbReference>
<evidence type="ECO:0000256" key="7">
    <source>
        <dbReference type="ARBA" id="ARBA00023303"/>
    </source>
</evidence>
<evidence type="ECO:0000256" key="8">
    <source>
        <dbReference type="RuleBase" id="RU003857"/>
    </source>
</evidence>
<dbReference type="GO" id="GO:0005886">
    <property type="term" value="C:plasma membrane"/>
    <property type="evidence" value="ECO:0007669"/>
    <property type="project" value="TreeGrafter"/>
</dbReference>
<dbReference type="OrthoDB" id="297496at2759"/>
<evidence type="ECO:0000256" key="5">
    <source>
        <dbReference type="ARBA" id="ARBA00023065"/>
    </source>
</evidence>
<evidence type="ECO:0000259" key="11">
    <source>
        <dbReference type="Pfam" id="PF07885"/>
    </source>
</evidence>
<feature type="transmembrane region" description="Helical" evidence="10">
    <location>
        <begin position="283"/>
        <end position="307"/>
    </location>
</feature>
<proteinExistence type="inferred from homology"/>
<keyword evidence="13" id="KW-1185">Reference proteome</keyword>
<organism evidence="12">
    <name type="scientific">Notodromas monacha</name>
    <dbReference type="NCBI Taxonomy" id="399045"/>
    <lineage>
        <taxon>Eukaryota</taxon>
        <taxon>Metazoa</taxon>
        <taxon>Ecdysozoa</taxon>
        <taxon>Arthropoda</taxon>
        <taxon>Crustacea</taxon>
        <taxon>Oligostraca</taxon>
        <taxon>Ostracoda</taxon>
        <taxon>Podocopa</taxon>
        <taxon>Podocopida</taxon>
        <taxon>Cypridocopina</taxon>
        <taxon>Cypridoidea</taxon>
        <taxon>Cyprididae</taxon>
        <taxon>Notodromas</taxon>
    </lineage>
</organism>
<dbReference type="Proteomes" id="UP000678499">
    <property type="component" value="Unassembled WGS sequence"/>
</dbReference>
<dbReference type="GO" id="GO:0022841">
    <property type="term" value="F:potassium ion leak channel activity"/>
    <property type="evidence" value="ECO:0007669"/>
    <property type="project" value="TreeGrafter"/>
</dbReference>
<feature type="domain" description="Potassium channel" evidence="11">
    <location>
        <begin position="118"/>
        <end position="178"/>
    </location>
</feature>
<dbReference type="Gene3D" id="1.10.287.70">
    <property type="match status" value="1"/>
</dbReference>
<evidence type="ECO:0000256" key="6">
    <source>
        <dbReference type="ARBA" id="ARBA00023136"/>
    </source>
</evidence>
<evidence type="ECO:0000256" key="2">
    <source>
        <dbReference type="ARBA" id="ARBA00022448"/>
    </source>
</evidence>
<dbReference type="InterPro" id="IPR013099">
    <property type="entry name" value="K_chnl_dom"/>
</dbReference>
<keyword evidence="7 8" id="KW-0407">Ion channel</keyword>
<dbReference type="GO" id="GO:0015271">
    <property type="term" value="F:outward rectifier potassium channel activity"/>
    <property type="evidence" value="ECO:0007669"/>
    <property type="project" value="TreeGrafter"/>
</dbReference>
<dbReference type="PANTHER" id="PTHR11003:SF338">
    <property type="entry name" value="PROTEIN CBG03693"/>
    <property type="match status" value="1"/>
</dbReference>
<dbReference type="EMBL" id="OA882226">
    <property type="protein sequence ID" value="CAD7273939.1"/>
    <property type="molecule type" value="Genomic_DNA"/>
</dbReference>